<evidence type="ECO:0000256" key="3">
    <source>
        <dbReference type="ARBA" id="ARBA00022833"/>
    </source>
</evidence>
<keyword evidence="1" id="KW-0479">Metal-binding</keyword>
<keyword evidence="2" id="KW-0863">Zinc-finger</keyword>
<dbReference type="EMBL" id="MN739468">
    <property type="protein sequence ID" value="QHT06445.1"/>
    <property type="molecule type" value="Genomic_DNA"/>
</dbReference>
<name>A0A6C0CSI4_9ZZZZ</name>
<sequence>MDNMDNKTATLDNKMDNKSSQKVATKYYCKYCDYTTSKLSNWKKHIKTRKHMDNMDNSRITKSSSKVAKSSSKTKKWTCACGKSYKYASGYSKHKKKCTFIHEAETENVIIVHEEKKELHEMTKEELEKTLLIEQIHTERYKRSKSPENTSNGTVGNANSGAVGNSNIVGNNNNNQFNIQLFLNEDCKNALSIQDFAKQLTVTMEELSLLKDSEPKGIEEIIRSNLMKYALTERPMHNHEKKWYVKDRDEGWEDNKGENIVKSVKTGISQKSGPVFVENNPDWLTNHRIGEKYAETMAAAMSEPSGRTTNKVLKSIKTECEIKKDL</sequence>
<dbReference type="Pfam" id="PF06220">
    <property type="entry name" value="zf-U1"/>
    <property type="match status" value="1"/>
</dbReference>
<dbReference type="GO" id="GO:0008270">
    <property type="term" value="F:zinc ion binding"/>
    <property type="evidence" value="ECO:0007669"/>
    <property type="project" value="UniProtKB-KW"/>
</dbReference>
<evidence type="ECO:0000313" key="5">
    <source>
        <dbReference type="EMBL" id="QHT06445.1"/>
    </source>
</evidence>
<proteinExistence type="predicted"/>
<accession>A0A6C0CSI4</accession>
<evidence type="ECO:0000259" key="4">
    <source>
        <dbReference type="Pfam" id="PF06220"/>
    </source>
</evidence>
<organism evidence="5">
    <name type="scientific">viral metagenome</name>
    <dbReference type="NCBI Taxonomy" id="1070528"/>
    <lineage>
        <taxon>unclassified sequences</taxon>
        <taxon>metagenomes</taxon>
        <taxon>organismal metagenomes</taxon>
    </lineage>
</organism>
<dbReference type="AlphaFoldDB" id="A0A6C0CSI4"/>
<dbReference type="InterPro" id="IPR036236">
    <property type="entry name" value="Znf_C2H2_sf"/>
</dbReference>
<protein>
    <recommendedName>
        <fullName evidence="4">U1-C C2H2-type zinc finger domain-containing protein</fullName>
    </recommendedName>
</protein>
<dbReference type="SUPFAM" id="SSF57667">
    <property type="entry name" value="beta-beta-alpha zinc fingers"/>
    <property type="match status" value="1"/>
</dbReference>
<reference evidence="5" key="1">
    <citation type="journal article" date="2020" name="Nature">
        <title>Giant virus diversity and host interactions through global metagenomics.</title>
        <authorList>
            <person name="Schulz F."/>
            <person name="Roux S."/>
            <person name="Paez-Espino D."/>
            <person name="Jungbluth S."/>
            <person name="Walsh D.A."/>
            <person name="Denef V.J."/>
            <person name="McMahon K.D."/>
            <person name="Konstantinidis K.T."/>
            <person name="Eloe-Fadrosh E.A."/>
            <person name="Kyrpides N.C."/>
            <person name="Woyke T."/>
        </authorList>
    </citation>
    <scope>NUCLEOTIDE SEQUENCE</scope>
    <source>
        <strain evidence="5">GVMAG-M-3300021425-30</strain>
    </source>
</reference>
<evidence type="ECO:0000256" key="2">
    <source>
        <dbReference type="ARBA" id="ARBA00022771"/>
    </source>
</evidence>
<feature type="domain" description="U1-C C2H2-type zinc finger" evidence="4">
    <location>
        <begin position="25"/>
        <end position="56"/>
    </location>
</feature>
<keyword evidence="3" id="KW-0862">Zinc</keyword>
<dbReference type="InterPro" id="IPR013085">
    <property type="entry name" value="U1-CZ_Znf_C2H2"/>
</dbReference>
<evidence type="ECO:0000256" key="1">
    <source>
        <dbReference type="ARBA" id="ARBA00022723"/>
    </source>
</evidence>